<dbReference type="OrthoDB" id="9799122at2"/>
<dbReference type="GO" id="GO:0016491">
    <property type="term" value="F:oxidoreductase activity"/>
    <property type="evidence" value="ECO:0007669"/>
    <property type="project" value="InterPro"/>
</dbReference>
<protein>
    <submittedName>
        <fullName evidence="2">Predicted dithiol-disulfide isomerase, DsbA family</fullName>
    </submittedName>
</protein>
<dbReference type="EMBL" id="FONT01000005">
    <property type="protein sequence ID" value="SFE87838.1"/>
    <property type="molecule type" value="Genomic_DNA"/>
</dbReference>
<dbReference type="Gene3D" id="3.40.30.10">
    <property type="entry name" value="Glutaredoxin"/>
    <property type="match status" value="1"/>
</dbReference>
<name>A0A1I2E5R0_9BACI</name>
<dbReference type="RefSeq" id="WP_091662051.1">
    <property type="nucleotide sequence ID" value="NZ_FONT01000005.1"/>
</dbReference>
<accession>A0A1I2E5R0</accession>
<organism evidence="2 3">
    <name type="scientific">Alteribacillus iranensis</name>
    <dbReference type="NCBI Taxonomy" id="930128"/>
    <lineage>
        <taxon>Bacteria</taxon>
        <taxon>Bacillati</taxon>
        <taxon>Bacillota</taxon>
        <taxon>Bacilli</taxon>
        <taxon>Bacillales</taxon>
        <taxon>Bacillaceae</taxon>
        <taxon>Alteribacillus</taxon>
    </lineage>
</organism>
<dbReference type="CDD" id="cd03024">
    <property type="entry name" value="DsbA_FrnE"/>
    <property type="match status" value="1"/>
</dbReference>
<evidence type="ECO:0000259" key="1">
    <source>
        <dbReference type="Pfam" id="PF01323"/>
    </source>
</evidence>
<dbReference type="PANTHER" id="PTHR13887:SF41">
    <property type="entry name" value="THIOREDOXIN SUPERFAMILY PROTEIN"/>
    <property type="match status" value="1"/>
</dbReference>
<gene>
    <name evidence="2" type="ORF">SAMN05192532_105102</name>
</gene>
<dbReference type="AlphaFoldDB" id="A0A1I2E5R0"/>
<keyword evidence="3" id="KW-1185">Reference proteome</keyword>
<proteinExistence type="predicted"/>
<dbReference type="GO" id="GO:0016853">
    <property type="term" value="F:isomerase activity"/>
    <property type="evidence" value="ECO:0007669"/>
    <property type="project" value="UniProtKB-KW"/>
</dbReference>
<dbReference type="InterPro" id="IPR036249">
    <property type="entry name" value="Thioredoxin-like_sf"/>
</dbReference>
<reference evidence="2 3" key="1">
    <citation type="submission" date="2016-10" db="EMBL/GenBank/DDBJ databases">
        <authorList>
            <person name="de Groot N.N."/>
        </authorList>
    </citation>
    <scope>NUCLEOTIDE SEQUENCE [LARGE SCALE GENOMIC DNA]</scope>
    <source>
        <strain evidence="2 3">DSM 23995</strain>
    </source>
</reference>
<dbReference type="STRING" id="930128.SAMN05192532_105102"/>
<dbReference type="Proteomes" id="UP000199516">
    <property type="component" value="Unassembled WGS sequence"/>
</dbReference>
<evidence type="ECO:0000313" key="3">
    <source>
        <dbReference type="Proteomes" id="UP000199516"/>
    </source>
</evidence>
<dbReference type="Pfam" id="PF01323">
    <property type="entry name" value="DSBA"/>
    <property type="match status" value="1"/>
</dbReference>
<dbReference type="SUPFAM" id="SSF52833">
    <property type="entry name" value="Thioredoxin-like"/>
    <property type="match status" value="1"/>
</dbReference>
<keyword evidence="2" id="KW-0413">Isomerase</keyword>
<dbReference type="PANTHER" id="PTHR13887">
    <property type="entry name" value="GLUTATHIONE S-TRANSFERASE KAPPA"/>
    <property type="match status" value="1"/>
</dbReference>
<dbReference type="InterPro" id="IPR001853">
    <property type="entry name" value="DSBA-like_thioredoxin_dom"/>
</dbReference>
<feature type="domain" description="DSBA-like thioredoxin" evidence="1">
    <location>
        <begin position="3"/>
        <end position="204"/>
    </location>
</feature>
<sequence>MKIEVWSDMVCPFCYIGKRRLEAALDNFKGKDSVIVEFRSFELDPSAKKNTGKSIHEGLASKYGMPVEKAKQMNDQVAEQAKQVGLDYQFDKVIPTNTTDAHRLSHYAKTQGKMNLLTERLMKAYFTEGLDIGDHDTLVSLADDIGLDKEEAAKILDGDGYLDEVRLDQQKGVEAGVRGVPFFLFDGKYAVSGAQPVEAFTEALGKAAKS</sequence>
<evidence type="ECO:0000313" key="2">
    <source>
        <dbReference type="EMBL" id="SFE87838.1"/>
    </source>
</evidence>